<dbReference type="EMBL" id="JARQDZ010000003">
    <property type="protein sequence ID" value="MDT2982736.1"/>
    <property type="molecule type" value="Genomic_DNA"/>
</dbReference>
<organism evidence="1 2">
    <name type="scientific">Enterococcus casseliflavus</name>
    <name type="common">Enterococcus flavescens</name>
    <dbReference type="NCBI Taxonomy" id="37734"/>
    <lineage>
        <taxon>Bacteria</taxon>
        <taxon>Bacillati</taxon>
        <taxon>Bacillota</taxon>
        <taxon>Bacilli</taxon>
        <taxon>Lactobacillales</taxon>
        <taxon>Enterococcaceae</taxon>
        <taxon>Enterococcus</taxon>
    </lineage>
</organism>
<dbReference type="RefSeq" id="WP_311957335.1">
    <property type="nucleotide sequence ID" value="NZ_JARQDZ010000003.1"/>
</dbReference>
<protein>
    <submittedName>
        <fullName evidence="1">Helix-turn-helix domain-containing protein</fullName>
    </submittedName>
</protein>
<sequence>MADITKWTEQQVKRLSELANEGLTNIEIAPMLSEEFGKEFSWPSVRSKRTRLGLPPSEKNMRVKQTDKAKKNVVSTEIKSDGTQTNLIKLRMTEEQSKNPDYVLQAHGYDPENWELVQATNNIWEQNNQVDGLIQLYQSKIVVKPRAAASIQALATKLLQSTKPITIQPIIKGKCNLVIPLADLHFPILSERKFETYLSDVLAIINKGYKTIVIEVLGDIFHSNAMKASQTIKGTQLEDVDMVEAIELAKTFFITLIDESLRKSSEVRIEFACGNHSDFEYLFLMYLETLYPQVSVNKHNLPRIAYQLDNVGIMLTHGHFGKKGDYPMLFATEFRDVWSKSSWLEIHQGHYHSMEAQNLKGVIHRQLGTIKPNDQYESENGYTMNYKSTQAFEYSADKLKVIYELG</sequence>
<comment type="caution">
    <text evidence="1">The sequence shown here is derived from an EMBL/GenBank/DDBJ whole genome shotgun (WGS) entry which is preliminary data.</text>
</comment>
<dbReference type="SUPFAM" id="SSF56300">
    <property type="entry name" value="Metallo-dependent phosphatases"/>
    <property type="match status" value="1"/>
</dbReference>
<gene>
    <name evidence="1" type="ORF">P7I34_08690</name>
</gene>
<proteinExistence type="predicted"/>
<dbReference type="Proteomes" id="UP001253851">
    <property type="component" value="Unassembled WGS sequence"/>
</dbReference>
<dbReference type="AlphaFoldDB" id="A0ABD5FKL2"/>
<evidence type="ECO:0000313" key="1">
    <source>
        <dbReference type="EMBL" id="MDT2982736.1"/>
    </source>
</evidence>
<name>A0ABD5FKL2_ENTCA</name>
<evidence type="ECO:0000313" key="2">
    <source>
        <dbReference type="Proteomes" id="UP001253851"/>
    </source>
</evidence>
<accession>A0ABD5FKL2</accession>
<dbReference type="InterPro" id="IPR029052">
    <property type="entry name" value="Metallo-depent_PP-like"/>
</dbReference>
<reference evidence="1 2" key="1">
    <citation type="submission" date="2023-03" db="EMBL/GenBank/DDBJ databases">
        <authorList>
            <person name="Shen W."/>
            <person name="Cai J."/>
        </authorList>
    </citation>
    <scope>NUCLEOTIDE SEQUENCE [LARGE SCALE GENOMIC DNA]</scope>
    <source>
        <strain evidence="1 2">B516</strain>
    </source>
</reference>